<proteinExistence type="predicted"/>
<protein>
    <submittedName>
        <fullName evidence="1">Uncharacterized protein</fullName>
    </submittedName>
</protein>
<dbReference type="EMBL" id="JAJSOF020000003">
    <property type="protein sequence ID" value="KAJ4449025.1"/>
    <property type="molecule type" value="Genomic_DNA"/>
</dbReference>
<evidence type="ECO:0000313" key="2">
    <source>
        <dbReference type="Proteomes" id="UP001148838"/>
    </source>
</evidence>
<gene>
    <name evidence="1" type="ORF">ANN_00419</name>
</gene>
<name>A0ABQ8TUS2_PERAM</name>
<comment type="caution">
    <text evidence="1">The sequence shown here is derived from an EMBL/GenBank/DDBJ whole genome shotgun (WGS) entry which is preliminary data.</text>
</comment>
<organism evidence="1 2">
    <name type="scientific">Periplaneta americana</name>
    <name type="common">American cockroach</name>
    <name type="synonym">Blatta americana</name>
    <dbReference type="NCBI Taxonomy" id="6978"/>
    <lineage>
        <taxon>Eukaryota</taxon>
        <taxon>Metazoa</taxon>
        <taxon>Ecdysozoa</taxon>
        <taxon>Arthropoda</taxon>
        <taxon>Hexapoda</taxon>
        <taxon>Insecta</taxon>
        <taxon>Pterygota</taxon>
        <taxon>Neoptera</taxon>
        <taxon>Polyneoptera</taxon>
        <taxon>Dictyoptera</taxon>
        <taxon>Blattodea</taxon>
        <taxon>Blattoidea</taxon>
        <taxon>Blattidae</taxon>
        <taxon>Blattinae</taxon>
        <taxon>Periplaneta</taxon>
    </lineage>
</organism>
<reference evidence="1 2" key="1">
    <citation type="journal article" date="2022" name="Allergy">
        <title>Genome assembly and annotation of Periplaneta americana reveal a comprehensive cockroach allergen profile.</title>
        <authorList>
            <person name="Wang L."/>
            <person name="Xiong Q."/>
            <person name="Saelim N."/>
            <person name="Wang L."/>
            <person name="Nong W."/>
            <person name="Wan A.T."/>
            <person name="Shi M."/>
            <person name="Liu X."/>
            <person name="Cao Q."/>
            <person name="Hui J.H.L."/>
            <person name="Sookrung N."/>
            <person name="Leung T.F."/>
            <person name="Tungtrongchitr A."/>
            <person name="Tsui S.K.W."/>
        </authorList>
    </citation>
    <scope>NUCLEOTIDE SEQUENCE [LARGE SCALE GENOMIC DNA]</scope>
    <source>
        <strain evidence="1">PWHHKU_190912</strain>
    </source>
</reference>
<accession>A0ABQ8TUS2</accession>
<dbReference type="Proteomes" id="UP001148838">
    <property type="component" value="Unassembled WGS sequence"/>
</dbReference>
<keyword evidence="2" id="KW-1185">Reference proteome</keyword>
<sequence length="90" mass="10489">MIAVLLDEEEAVRRKRNRIWMKEMLRKRKNIDFVLMVKIAVEKCIYWVRTAADCVAARDADSELVVLKKSKAAHCFGTGTSFLEFLRIQD</sequence>
<evidence type="ECO:0000313" key="1">
    <source>
        <dbReference type="EMBL" id="KAJ4449025.1"/>
    </source>
</evidence>